<dbReference type="Proteomes" id="UP000790347">
    <property type="component" value="Unassembled WGS sequence"/>
</dbReference>
<proteinExistence type="predicted"/>
<accession>A0A922HP09</accession>
<organism evidence="3 4">
    <name type="scientific">Dermatophagoides farinae</name>
    <name type="common">American house dust mite</name>
    <dbReference type="NCBI Taxonomy" id="6954"/>
    <lineage>
        <taxon>Eukaryota</taxon>
        <taxon>Metazoa</taxon>
        <taxon>Ecdysozoa</taxon>
        <taxon>Arthropoda</taxon>
        <taxon>Chelicerata</taxon>
        <taxon>Arachnida</taxon>
        <taxon>Acari</taxon>
        <taxon>Acariformes</taxon>
        <taxon>Sarcoptiformes</taxon>
        <taxon>Astigmata</taxon>
        <taxon>Psoroptidia</taxon>
        <taxon>Analgoidea</taxon>
        <taxon>Pyroglyphidae</taxon>
        <taxon>Dermatophagoidinae</taxon>
        <taxon>Dermatophagoides</taxon>
    </lineage>
</organism>
<comment type="caution">
    <text evidence="3">The sequence shown here is derived from an EMBL/GenBank/DDBJ whole genome shotgun (WGS) entry which is preliminary data.</text>
</comment>
<keyword evidence="1" id="KW-0472">Membrane</keyword>
<dbReference type="InterPro" id="IPR012337">
    <property type="entry name" value="RNaseH-like_sf"/>
</dbReference>
<keyword evidence="1" id="KW-1133">Transmembrane helix</keyword>
<evidence type="ECO:0000313" key="4">
    <source>
        <dbReference type="Proteomes" id="UP000790347"/>
    </source>
</evidence>
<dbReference type="GO" id="GO:0046983">
    <property type="term" value="F:protein dimerization activity"/>
    <property type="evidence" value="ECO:0007669"/>
    <property type="project" value="InterPro"/>
</dbReference>
<dbReference type="PANTHER" id="PTHR46289">
    <property type="entry name" value="52 KDA REPRESSOR OF THE INHIBITOR OF THE PROTEIN KINASE-LIKE PROTEIN-RELATED"/>
    <property type="match status" value="1"/>
</dbReference>
<dbReference type="SUPFAM" id="SSF53098">
    <property type="entry name" value="Ribonuclease H-like"/>
    <property type="match status" value="1"/>
</dbReference>
<dbReference type="InterPro" id="IPR052958">
    <property type="entry name" value="IFN-induced_PKR_regulator"/>
</dbReference>
<feature type="domain" description="HAT C-terminal dimerisation" evidence="2">
    <location>
        <begin position="402"/>
        <end position="467"/>
    </location>
</feature>
<gene>
    <name evidence="3" type="ORF">DERF_012140</name>
</gene>
<protein>
    <recommendedName>
        <fullName evidence="2">HAT C-terminal dimerisation domain-containing protein</fullName>
    </recommendedName>
</protein>
<keyword evidence="1" id="KW-0812">Transmembrane</keyword>
<dbReference type="InterPro" id="IPR008906">
    <property type="entry name" value="HATC_C_dom"/>
</dbReference>
<sequence>MRIVVQQIRVLVAVTAFTSGSWFNINSVKVAHEMTMTCNKLYVVEIRLEEFWDLRCGKVAFEIVVYIVEIIFNNLFLPNSHNNFPNNLVLNLQDESSLCKESGVQKLIRDKHPKALYFHCASHILNLVINDLNNVKEVQNASGTTKEVINFFRESTLRRSLIPNIPLFCETRWSAKYKSIRIFSENFLVIVQALEKLTEDSANKNTKVKAHLLFTAITTPTYILTLLVIATYSAKLESVCNQLQQVNMNIKDVTAHIIQLTDVLQSHRDNVSEEFSLIFKKEQSICEELDIELKQPRLNKRQVHRSNLPSENAEEYFRRSIFIPYLDSIISSLQIRYSSTQEKAFSLLQLHPKEMSKLDKSSFLTVLEDINSLYGDIIPNFISDATTWYEMWKNKNIANEITDCMSLIEEATKFYPAVSEALKIGMTLPATTCSIERSFSTLRRVKTWNRSTMSDDRLSGLCMLSVHKKRINNCPNFIDKVVDKFGQQKRRLELLF</sequence>
<evidence type="ECO:0000256" key="1">
    <source>
        <dbReference type="SAM" id="Phobius"/>
    </source>
</evidence>
<feature type="transmembrane region" description="Helical" evidence="1">
    <location>
        <begin position="212"/>
        <end position="234"/>
    </location>
</feature>
<reference evidence="3" key="1">
    <citation type="submission" date="2013-05" db="EMBL/GenBank/DDBJ databases">
        <authorList>
            <person name="Yim A.K.Y."/>
            <person name="Chan T.F."/>
            <person name="Ji K.M."/>
            <person name="Liu X.Y."/>
            <person name="Zhou J.W."/>
            <person name="Li R.Q."/>
            <person name="Yang K.Y."/>
            <person name="Li J."/>
            <person name="Li M."/>
            <person name="Law P.T.W."/>
            <person name="Wu Y.L."/>
            <person name="Cai Z.L."/>
            <person name="Qin H."/>
            <person name="Bao Y."/>
            <person name="Leung R.K.K."/>
            <person name="Ng P.K.S."/>
            <person name="Zou J."/>
            <person name="Zhong X.J."/>
            <person name="Ran P.X."/>
            <person name="Zhong N.S."/>
            <person name="Liu Z.G."/>
            <person name="Tsui S.K.W."/>
        </authorList>
    </citation>
    <scope>NUCLEOTIDE SEQUENCE</scope>
    <source>
        <strain evidence="3">Derf</strain>
        <tissue evidence="3">Whole organism</tissue>
    </source>
</reference>
<reference evidence="3" key="2">
    <citation type="journal article" date="2022" name="Res Sq">
        <title>Comparative Genomics Reveals Insights into the Divergent Evolution of Astigmatic Mites and Household Pest Adaptations.</title>
        <authorList>
            <person name="Xiong Q."/>
            <person name="Wan A.T.-Y."/>
            <person name="Liu X.-Y."/>
            <person name="Fung C.S.-H."/>
            <person name="Xiao X."/>
            <person name="Malainual N."/>
            <person name="Hou J."/>
            <person name="Wang L."/>
            <person name="Wang M."/>
            <person name="Yang K."/>
            <person name="Cui Y."/>
            <person name="Leung E."/>
            <person name="Nong W."/>
            <person name="Shin S.-K."/>
            <person name="Au S."/>
            <person name="Jeong K.Y."/>
            <person name="Chew F.T."/>
            <person name="Hui J."/>
            <person name="Leung T.F."/>
            <person name="Tungtrongchitr A."/>
            <person name="Zhong N."/>
            <person name="Liu Z."/>
            <person name="Tsui S."/>
        </authorList>
    </citation>
    <scope>NUCLEOTIDE SEQUENCE</scope>
    <source>
        <strain evidence="3">Derf</strain>
        <tissue evidence="3">Whole organism</tissue>
    </source>
</reference>
<keyword evidence="4" id="KW-1185">Reference proteome</keyword>
<dbReference type="AlphaFoldDB" id="A0A922HP09"/>
<dbReference type="Pfam" id="PF05699">
    <property type="entry name" value="Dimer_Tnp_hAT"/>
    <property type="match status" value="1"/>
</dbReference>
<dbReference type="EMBL" id="ASGP02000006">
    <property type="protein sequence ID" value="KAH9501282.1"/>
    <property type="molecule type" value="Genomic_DNA"/>
</dbReference>
<evidence type="ECO:0000313" key="3">
    <source>
        <dbReference type="EMBL" id="KAH9501282.1"/>
    </source>
</evidence>
<evidence type="ECO:0000259" key="2">
    <source>
        <dbReference type="Pfam" id="PF05699"/>
    </source>
</evidence>
<name>A0A922HP09_DERFA</name>
<dbReference type="PANTHER" id="PTHR46289:SF17">
    <property type="entry name" value="HAT C-TERMINAL DIMERISATION DOMAIN-CONTAINING PROTEIN"/>
    <property type="match status" value="1"/>
</dbReference>